<dbReference type="EMBL" id="BAAAEN010000013">
    <property type="protein sequence ID" value="GAA0514223.1"/>
    <property type="molecule type" value="Genomic_DNA"/>
</dbReference>
<name>A0ABP3M6D4_9BURK</name>
<dbReference type="Proteomes" id="UP001501706">
    <property type="component" value="Unassembled WGS sequence"/>
</dbReference>
<protein>
    <recommendedName>
        <fullName evidence="1">BD-FAE-like domain-containing protein</fullName>
    </recommendedName>
</protein>
<reference evidence="3" key="1">
    <citation type="journal article" date="2019" name="Int. J. Syst. Evol. Microbiol.">
        <title>The Global Catalogue of Microorganisms (GCM) 10K type strain sequencing project: providing services to taxonomists for standard genome sequencing and annotation.</title>
        <authorList>
            <consortium name="The Broad Institute Genomics Platform"/>
            <consortium name="The Broad Institute Genome Sequencing Center for Infectious Disease"/>
            <person name="Wu L."/>
            <person name="Ma J."/>
        </authorList>
    </citation>
    <scope>NUCLEOTIDE SEQUENCE [LARGE SCALE GENOMIC DNA]</scope>
    <source>
        <strain evidence="3">JCM 14330</strain>
    </source>
</reference>
<evidence type="ECO:0000259" key="1">
    <source>
        <dbReference type="Pfam" id="PF20434"/>
    </source>
</evidence>
<accession>A0ABP3M6D4</accession>
<comment type="caution">
    <text evidence="2">The sequence shown here is derived from an EMBL/GenBank/DDBJ whole genome shotgun (WGS) entry which is preliminary data.</text>
</comment>
<sequence>MYVNVASRSRGAVAPAGVYEDGVYQGKAPAAIVDAKAAVRYLRLNDGAMPGDASRIVVNGTSGGGAQSTQLGATGNSADYFPYLQAIGAAGIDKDGKSSIGDDVFAIVAYCPIQDMGSADLAYEWMFNVLDTRALVAADQLAGKIVDAGGTPLIRASNPDPAGSAELMNAFKVYQAGLGLRNDDGSALTADNMLAAIQAEIKKAATRQVKAGKPFVAYGAYGDAAGNGVGGGSGTLHYLNDFIGTDAAGTVTFFDMTKYLKFVATQARLKSVPAFDRSGQSATAAGAVTTDGAGTVNSAGGESNLFGTASQVYSNFTEYGWNHNDGANGTDRQDGVGLASTGYSWAANPQRDFLLNQYKMINALPYVGKTDGITPHWRIRVGARDRDTSFTVAYNLSRALKADPKVKDVDYALQWDQGHAGNYDVQEAMAWVDRVLATAE</sequence>
<organism evidence="2 3">
    <name type="scientific">Pigmentiphaga daeguensis</name>
    <dbReference type="NCBI Taxonomy" id="414049"/>
    <lineage>
        <taxon>Bacteria</taxon>
        <taxon>Pseudomonadati</taxon>
        <taxon>Pseudomonadota</taxon>
        <taxon>Betaproteobacteria</taxon>
        <taxon>Burkholderiales</taxon>
        <taxon>Alcaligenaceae</taxon>
        <taxon>Pigmentiphaga</taxon>
    </lineage>
</organism>
<dbReference type="SUPFAM" id="SSF53474">
    <property type="entry name" value="alpha/beta-Hydrolases"/>
    <property type="match status" value="1"/>
</dbReference>
<dbReference type="InterPro" id="IPR049492">
    <property type="entry name" value="BD-FAE-like_dom"/>
</dbReference>
<dbReference type="Pfam" id="PF20434">
    <property type="entry name" value="BD-FAE"/>
    <property type="match status" value="1"/>
</dbReference>
<dbReference type="Gene3D" id="3.40.50.1820">
    <property type="entry name" value="alpha/beta hydrolase"/>
    <property type="match status" value="1"/>
</dbReference>
<feature type="domain" description="BD-FAE-like" evidence="1">
    <location>
        <begin position="25"/>
        <end position="87"/>
    </location>
</feature>
<dbReference type="InterPro" id="IPR029058">
    <property type="entry name" value="AB_hydrolase_fold"/>
</dbReference>
<keyword evidence="3" id="KW-1185">Reference proteome</keyword>
<evidence type="ECO:0000313" key="3">
    <source>
        <dbReference type="Proteomes" id="UP001501706"/>
    </source>
</evidence>
<proteinExistence type="predicted"/>
<gene>
    <name evidence="2" type="ORF">GCM10009097_34600</name>
</gene>
<evidence type="ECO:0000313" key="2">
    <source>
        <dbReference type="EMBL" id="GAA0514223.1"/>
    </source>
</evidence>